<dbReference type="PANTHER" id="PTHR33116">
    <property type="entry name" value="REVERSE TRANSCRIPTASE ZINC-BINDING DOMAIN-CONTAINING PROTEIN-RELATED-RELATED"/>
    <property type="match status" value="1"/>
</dbReference>
<dbReference type="AlphaFoldDB" id="A0AAV0Z247"/>
<dbReference type="PROSITE" id="PS50878">
    <property type="entry name" value="RT_POL"/>
    <property type="match status" value="1"/>
</dbReference>
<dbReference type="EMBL" id="OX451735">
    <property type="protein sequence ID" value="CAI8592319.1"/>
    <property type="molecule type" value="Genomic_DNA"/>
</dbReference>
<dbReference type="PANTHER" id="PTHR33116:SF84">
    <property type="entry name" value="RNA-DIRECTED DNA POLYMERASE"/>
    <property type="match status" value="1"/>
</dbReference>
<dbReference type="Proteomes" id="UP001157006">
    <property type="component" value="Chromosome 1S"/>
</dbReference>
<dbReference type="Pfam" id="PF00078">
    <property type="entry name" value="RVT_1"/>
    <property type="match status" value="1"/>
</dbReference>
<feature type="domain" description="Reverse transcriptase" evidence="1">
    <location>
        <begin position="1"/>
        <end position="109"/>
    </location>
</feature>
<evidence type="ECO:0000313" key="2">
    <source>
        <dbReference type="EMBL" id="CAI8592319.1"/>
    </source>
</evidence>
<gene>
    <name evidence="2" type="ORF">VFH_I033840</name>
</gene>
<name>A0AAV0Z247_VICFA</name>
<organism evidence="2 3">
    <name type="scientific">Vicia faba</name>
    <name type="common">Broad bean</name>
    <name type="synonym">Faba vulgaris</name>
    <dbReference type="NCBI Taxonomy" id="3906"/>
    <lineage>
        <taxon>Eukaryota</taxon>
        <taxon>Viridiplantae</taxon>
        <taxon>Streptophyta</taxon>
        <taxon>Embryophyta</taxon>
        <taxon>Tracheophyta</taxon>
        <taxon>Spermatophyta</taxon>
        <taxon>Magnoliopsida</taxon>
        <taxon>eudicotyledons</taxon>
        <taxon>Gunneridae</taxon>
        <taxon>Pentapetalae</taxon>
        <taxon>rosids</taxon>
        <taxon>fabids</taxon>
        <taxon>Fabales</taxon>
        <taxon>Fabaceae</taxon>
        <taxon>Papilionoideae</taxon>
        <taxon>50 kb inversion clade</taxon>
        <taxon>NPAAA clade</taxon>
        <taxon>Hologalegina</taxon>
        <taxon>IRL clade</taxon>
        <taxon>Fabeae</taxon>
        <taxon>Vicia</taxon>
    </lineage>
</organism>
<dbReference type="InterPro" id="IPR043502">
    <property type="entry name" value="DNA/RNA_pol_sf"/>
</dbReference>
<dbReference type="SUPFAM" id="SSF56672">
    <property type="entry name" value="DNA/RNA polymerases"/>
    <property type="match status" value="1"/>
</dbReference>
<protein>
    <recommendedName>
        <fullName evidence="1">Reverse transcriptase domain-containing protein</fullName>
    </recommendedName>
</protein>
<reference evidence="2 3" key="1">
    <citation type="submission" date="2023-01" db="EMBL/GenBank/DDBJ databases">
        <authorList>
            <person name="Kreplak J."/>
        </authorList>
    </citation>
    <scope>NUCLEOTIDE SEQUENCE [LARGE SCALE GENOMIC DNA]</scope>
</reference>
<evidence type="ECO:0000313" key="3">
    <source>
        <dbReference type="Proteomes" id="UP001157006"/>
    </source>
</evidence>
<proteinExistence type="predicted"/>
<sequence>MVMMEYLSRLLVKMQLDPNFNHHAKCEKLGITHLTFANDVLLFCRGDIGYVEKLLEVINQFSMTTGLVVNPRKCKFYCGGVDRETKSKIQEISSFVEGQLPVRYLGVPVTSKKLNANHYLPLIDKIMARIRHWISKLFSMAGRIQMVNCTITAIIQF</sequence>
<accession>A0AAV0Z247</accession>
<evidence type="ECO:0000259" key="1">
    <source>
        <dbReference type="PROSITE" id="PS50878"/>
    </source>
</evidence>
<keyword evidence="3" id="KW-1185">Reference proteome</keyword>
<dbReference type="InterPro" id="IPR000477">
    <property type="entry name" value="RT_dom"/>
</dbReference>